<sequence>MYTYLVSVPFENGILMWIRIQVLLNLPLIFLNQRQIILVNLTLDEMSVLKKIQTNWKRFYAYVNIGLDEEELCETLPPTKALVF</sequence>
<dbReference type="AlphaFoldDB" id="A0A0K2VGA4"/>
<accession>A0A0K2VGA4</accession>
<name>A0A0K2VGA4_LEPSM</name>
<keyword evidence="1" id="KW-0812">Transmembrane</keyword>
<feature type="transmembrane region" description="Helical" evidence="1">
    <location>
        <begin position="14"/>
        <end position="31"/>
    </location>
</feature>
<organism evidence="2">
    <name type="scientific">Lepeophtheirus salmonis</name>
    <name type="common">Salmon louse</name>
    <name type="synonym">Caligus salmonis</name>
    <dbReference type="NCBI Taxonomy" id="72036"/>
    <lineage>
        <taxon>Eukaryota</taxon>
        <taxon>Metazoa</taxon>
        <taxon>Ecdysozoa</taxon>
        <taxon>Arthropoda</taxon>
        <taxon>Crustacea</taxon>
        <taxon>Multicrustacea</taxon>
        <taxon>Hexanauplia</taxon>
        <taxon>Copepoda</taxon>
        <taxon>Siphonostomatoida</taxon>
        <taxon>Caligidae</taxon>
        <taxon>Lepeophtheirus</taxon>
    </lineage>
</organism>
<proteinExistence type="predicted"/>
<reference evidence="2" key="1">
    <citation type="submission" date="2014-05" db="EMBL/GenBank/DDBJ databases">
        <authorList>
            <person name="Chronopoulou M."/>
        </authorList>
    </citation>
    <scope>NUCLEOTIDE SEQUENCE</scope>
    <source>
        <tissue evidence="2">Whole organism</tissue>
    </source>
</reference>
<keyword evidence="1" id="KW-0472">Membrane</keyword>
<keyword evidence="1" id="KW-1133">Transmembrane helix</keyword>
<dbReference type="EMBL" id="HACA01032138">
    <property type="protein sequence ID" value="CDW49499.1"/>
    <property type="molecule type" value="Transcribed_RNA"/>
</dbReference>
<evidence type="ECO:0000313" key="2">
    <source>
        <dbReference type="EMBL" id="CDW49499.1"/>
    </source>
</evidence>
<evidence type="ECO:0000256" key="1">
    <source>
        <dbReference type="SAM" id="Phobius"/>
    </source>
</evidence>
<protein>
    <submittedName>
        <fullName evidence="2">THAP domaincontaining protein 9like [Hydra vulgaris]</fullName>
    </submittedName>
</protein>